<dbReference type="PANTHER" id="PTHR31165">
    <property type="entry name" value="PROTEIN G1-LIKE2"/>
    <property type="match status" value="1"/>
</dbReference>
<dbReference type="InterPro" id="IPR002104">
    <property type="entry name" value="Integrase_catalytic"/>
</dbReference>
<gene>
    <name evidence="10" type="ORF">PLOB_00029736</name>
</gene>
<comment type="caution">
    <text evidence="10">The sequence shown here is derived from an EMBL/GenBank/DDBJ whole genome shotgun (WGS) entry which is preliminary data.</text>
</comment>
<dbReference type="Pfam" id="PF00589">
    <property type="entry name" value="Phage_integrase"/>
    <property type="match status" value="1"/>
</dbReference>
<dbReference type="EMBL" id="CALNXK010000377">
    <property type="protein sequence ID" value="CAH3184170.1"/>
    <property type="molecule type" value="Genomic_DNA"/>
</dbReference>
<protein>
    <recommendedName>
        <fullName evidence="12">LIGHT-DEPENDENT SHORT HYPOCOTYLS 6</fullName>
    </recommendedName>
</protein>
<dbReference type="InterPro" id="IPR013762">
    <property type="entry name" value="Integrase-like_cat_sf"/>
</dbReference>
<evidence type="ECO:0000313" key="11">
    <source>
        <dbReference type="Proteomes" id="UP001159405"/>
    </source>
</evidence>
<comment type="subcellular location">
    <subcellularLocation>
        <location evidence="1">Nucleus</location>
    </subcellularLocation>
</comment>
<dbReference type="Gene3D" id="1.10.443.10">
    <property type="entry name" value="Intergrase catalytic core"/>
    <property type="match status" value="1"/>
</dbReference>
<sequence>MARPYVFPPMALTGPVFKFLQSFKQSCTVVVLDVFPKKYWWPLLMNKAVKRHSWRSLGFCSELPVMAKLFVQSVKCPTCGHANDFDFRFCQRCGYKRKVMTTLVKEHSDVIVDLDGIEVRLQQLLHYDQATSYKKQKESLQRELEAFLGALPGFVTLATVTPRDLCRFLIFKDKRGQTQVHLNTCEFLGQRGKQSCGCPLRLSYKTVDSYIGKLRSIFHSIGRDGEWDKRLGLGNPASDKLVKDYLRLVTAEQLQARVTPKQATPFFVDKLTQLLKYLEGELARSKSKLDRFIIARDQAYSKLAFFSGDRPGDLGQEDVPEILRFRNDDGFLFNHIWGKTLRDGDSNVFGVRRNPQSVICPVKGVEQYVEVARELGVDLTKGYLFRPTTSNNGVQDSPFSSSAADARLKVYLKQMKADDGETLHGFRSGCAITLALTGADLSEIMEHVGWARRHTALYYLQLAKVLKHDGLSGRLAMPSAENVVAPWQDVNQLKRFVCAFPAAEQRKRPAE</sequence>
<evidence type="ECO:0000259" key="9">
    <source>
        <dbReference type="PROSITE" id="PS51898"/>
    </source>
</evidence>
<keyword evidence="11" id="KW-1185">Reference proteome</keyword>
<evidence type="ECO:0000256" key="7">
    <source>
        <dbReference type="ARBA" id="ARBA00023242"/>
    </source>
</evidence>
<keyword evidence="5" id="KW-0804">Transcription</keyword>
<keyword evidence="4" id="KW-0238">DNA-binding</keyword>
<dbReference type="InterPro" id="IPR006936">
    <property type="entry name" value="ALOG_dom"/>
</dbReference>
<evidence type="ECO:0000256" key="1">
    <source>
        <dbReference type="ARBA" id="ARBA00004123"/>
    </source>
</evidence>
<evidence type="ECO:0000313" key="10">
    <source>
        <dbReference type="EMBL" id="CAH3184170.1"/>
    </source>
</evidence>
<evidence type="ECO:0000256" key="4">
    <source>
        <dbReference type="ARBA" id="ARBA00023125"/>
    </source>
</evidence>
<dbReference type="PROSITE" id="PS51898">
    <property type="entry name" value="TYR_RECOMBINASE"/>
    <property type="match status" value="1"/>
</dbReference>
<evidence type="ECO:0008006" key="12">
    <source>
        <dbReference type="Google" id="ProtNLM"/>
    </source>
</evidence>
<proteinExistence type="inferred from homology"/>
<evidence type="ECO:0000259" key="8">
    <source>
        <dbReference type="PROSITE" id="PS51697"/>
    </source>
</evidence>
<keyword evidence="7" id="KW-0539">Nucleus</keyword>
<accession>A0ABN8S1F7</accession>
<dbReference type="Proteomes" id="UP001159405">
    <property type="component" value="Unassembled WGS sequence"/>
</dbReference>
<evidence type="ECO:0000256" key="5">
    <source>
        <dbReference type="ARBA" id="ARBA00023163"/>
    </source>
</evidence>
<dbReference type="PROSITE" id="PS51697">
    <property type="entry name" value="ALOG"/>
    <property type="match status" value="1"/>
</dbReference>
<feature type="domain" description="ALOG" evidence="8">
    <location>
        <begin position="132"/>
        <end position="265"/>
    </location>
</feature>
<name>A0ABN8S1F7_9CNID</name>
<dbReference type="Pfam" id="PF04852">
    <property type="entry name" value="ALOG_dom"/>
    <property type="match status" value="1"/>
</dbReference>
<organism evidence="10 11">
    <name type="scientific">Porites lobata</name>
    <dbReference type="NCBI Taxonomy" id="104759"/>
    <lineage>
        <taxon>Eukaryota</taxon>
        <taxon>Metazoa</taxon>
        <taxon>Cnidaria</taxon>
        <taxon>Anthozoa</taxon>
        <taxon>Hexacorallia</taxon>
        <taxon>Scleractinia</taxon>
        <taxon>Fungiina</taxon>
        <taxon>Poritidae</taxon>
        <taxon>Porites</taxon>
    </lineage>
</organism>
<evidence type="ECO:0000256" key="2">
    <source>
        <dbReference type="ARBA" id="ARBA00010308"/>
    </source>
</evidence>
<evidence type="ECO:0000256" key="3">
    <source>
        <dbReference type="ARBA" id="ARBA00023015"/>
    </source>
</evidence>
<evidence type="ECO:0000256" key="6">
    <source>
        <dbReference type="ARBA" id="ARBA00023172"/>
    </source>
</evidence>
<keyword evidence="6" id="KW-0233">DNA recombination</keyword>
<reference evidence="10 11" key="1">
    <citation type="submission" date="2022-05" db="EMBL/GenBank/DDBJ databases">
        <authorList>
            <consortium name="Genoscope - CEA"/>
            <person name="William W."/>
        </authorList>
    </citation>
    <scope>NUCLEOTIDE SEQUENCE [LARGE SCALE GENOMIC DNA]</scope>
</reference>
<dbReference type="InterPro" id="IPR011010">
    <property type="entry name" value="DNA_brk_join_enz"/>
</dbReference>
<dbReference type="InterPro" id="IPR040222">
    <property type="entry name" value="ALOG"/>
</dbReference>
<dbReference type="PANTHER" id="PTHR31165:SF2">
    <property type="entry name" value="ALOG DOMAIN-CONTAINING PROTEIN"/>
    <property type="match status" value="1"/>
</dbReference>
<feature type="domain" description="Tyr recombinase" evidence="9">
    <location>
        <begin position="273"/>
        <end position="472"/>
    </location>
</feature>
<keyword evidence="3" id="KW-0805">Transcription regulation</keyword>
<dbReference type="SUPFAM" id="SSF56349">
    <property type="entry name" value="DNA breaking-rejoining enzymes"/>
    <property type="match status" value="1"/>
</dbReference>
<comment type="similarity">
    <text evidence="2">Belongs to the plant homeotic and developmental regulators ALOG protein family.</text>
</comment>